<dbReference type="EMBL" id="JBHTCG010000042">
    <property type="protein sequence ID" value="MFC7387660.1"/>
    <property type="molecule type" value="Genomic_DNA"/>
</dbReference>
<dbReference type="Proteomes" id="UP001596496">
    <property type="component" value="Unassembled WGS sequence"/>
</dbReference>
<dbReference type="PROSITE" id="PS50943">
    <property type="entry name" value="HTH_CROC1"/>
    <property type="match status" value="1"/>
</dbReference>
<feature type="domain" description="HTH cro/C1-type" evidence="1">
    <location>
        <begin position="21"/>
        <end position="78"/>
    </location>
</feature>
<comment type="caution">
    <text evidence="2">The sequence shown here is derived from an EMBL/GenBank/DDBJ whole genome shotgun (WGS) entry which is preliminary data.</text>
</comment>
<dbReference type="Pfam" id="PF19054">
    <property type="entry name" value="DUF5753"/>
    <property type="match status" value="1"/>
</dbReference>
<dbReference type="SUPFAM" id="SSF47413">
    <property type="entry name" value="lambda repressor-like DNA-binding domains"/>
    <property type="match status" value="1"/>
</dbReference>
<dbReference type="SMART" id="SM00530">
    <property type="entry name" value="HTH_XRE"/>
    <property type="match status" value="1"/>
</dbReference>
<dbReference type="InterPro" id="IPR043917">
    <property type="entry name" value="DUF5753"/>
</dbReference>
<dbReference type="InterPro" id="IPR010982">
    <property type="entry name" value="Lambda_DNA-bd_dom_sf"/>
</dbReference>
<dbReference type="InterPro" id="IPR001387">
    <property type="entry name" value="Cro/C1-type_HTH"/>
</dbReference>
<sequence length="287" mass="32458">MTALTAGSSPTVRRRRLAAELRRLRKEAGLTAETIAEKLEIDPSWISRIETGRRRIRPIDLRALLDVYDVQGTAREELLVLARQARQRGWWHTYGDVIPEWFQIFVGLEAEAAELRSYDPELVPGLLQTPDYYRAYISTAPMATSQEEIDRKIDFRMARQARLTAPDPFRLWVIMNEAALRRPIGTGLTMRAQLDHLTGMSERPNITVQILPFTAGPHPAMDGGFVILAFPEAPDPDVVYVENQVGSLYLEEPSAIDRYNLVFNHLRAKALDPDRSRGLIAQAAKEA</sequence>
<dbReference type="RefSeq" id="WP_380831460.1">
    <property type="nucleotide sequence ID" value="NZ_JBHTCG010000042.1"/>
</dbReference>
<dbReference type="Gene3D" id="1.10.260.40">
    <property type="entry name" value="lambda repressor-like DNA-binding domains"/>
    <property type="match status" value="1"/>
</dbReference>
<name>A0ABW2PHZ2_9ACTN</name>
<protein>
    <submittedName>
        <fullName evidence="2">Helix-turn-helix domain-containing protein</fullName>
    </submittedName>
</protein>
<dbReference type="CDD" id="cd00093">
    <property type="entry name" value="HTH_XRE"/>
    <property type="match status" value="1"/>
</dbReference>
<dbReference type="Pfam" id="PF13560">
    <property type="entry name" value="HTH_31"/>
    <property type="match status" value="1"/>
</dbReference>
<gene>
    <name evidence="2" type="ORF">ACFQSB_36020</name>
</gene>
<proteinExistence type="predicted"/>
<reference evidence="3" key="1">
    <citation type="journal article" date="2019" name="Int. J. Syst. Evol. Microbiol.">
        <title>The Global Catalogue of Microorganisms (GCM) 10K type strain sequencing project: providing services to taxonomists for standard genome sequencing and annotation.</title>
        <authorList>
            <consortium name="The Broad Institute Genomics Platform"/>
            <consortium name="The Broad Institute Genome Sequencing Center for Infectious Disease"/>
            <person name="Wu L."/>
            <person name="Ma J."/>
        </authorList>
    </citation>
    <scope>NUCLEOTIDE SEQUENCE [LARGE SCALE GENOMIC DNA]</scope>
    <source>
        <strain evidence="3">CECT 7649</strain>
    </source>
</reference>
<evidence type="ECO:0000259" key="1">
    <source>
        <dbReference type="PROSITE" id="PS50943"/>
    </source>
</evidence>
<accession>A0ABW2PHZ2</accession>
<evidence type="ECO:0000313" key="3">
    <source>
        <dbReference type="Proteomes" id="UP001596496"/>
    </source>
</evidence>
<evidence type="ECO:0000313" key="2">
    <source>
        <dbReference type="EMBL" id="MFC7387660.1"/>
    </source>
</evidence>
<keyword evidence="3" id="KW-1185">Reference proteome</keyword>
<organism evidence="2 3">
    <name type="scientific">Sphaerisporangium rhizosphaerae</name>
    <dbReference type="NCBI Taxonomy" id="2269375"/>
    <lineage>
        <taxon>Bacteria</taxon>
        <taxon>Bacillati</taxon>
        <taxon>Actinomycetota</taxon>
        <taxon>Actinomycetes</taxon>
        <taxon>Streptosporangiales</taxon>
        <taxon>Streptosporangiaceae</taxon>
        <taxon>Sphaerisporangium</taxon>
    </lineage>
</organism>